<dbReference type="EMBL" id="SOHM01000040">
    <property type="protein sequence ID" value="TFD84550.1"/>
    <property type="molecule type" value="Genomic_DNA"/>
</dbReference>
<dbReference type="OrthoDB" id="9771846at2"/>
<gene>
    <name evidence="1" type="ORF">E3T61_19025</name>
</gene>
<dbReference type="Proteomes" id="UP000298468">
    <property type="component" value="Unassembled WGS sequence"/>
</dbReference>
<evidence type="ECO:0000313" key="1">
    <source>
        <dbReference type="EMBL" id="TFD84550.1"/>
    </source>
</evidence>
<evidence type="ECO:0000313" key="2">
    <source>
        <dbReference type="Proteomes" id="UP000298468"/>
    </source>
</evidence>
<keyword evidence="2" id="KW-1185">Reference proteome</keyword>
<dbReference type="GO" id="GO:0016740">
    <property type="term" value="F:transferase activity"/>
    <property type="evidence" value="ECO:0007669"/>
    <property type="project" value="UniProtKB-KW"/>
</dbReference>
<dbReference type="PANTHER" id="PTHR43179:SF7">
    <property type="entry name" value="RHAMNOSYLTRANSFERASE WBBL"/>
    <property type="match status" value="1"/>
</dbReference>
<name>A0A4V3IWD6_9MICO</name>
<comment type="caution">
    <text evidence="1">The sequence shown here is derived from an EMBL/GenBank/DDBJ whole genome shotgun (WGS) entry which is preliminary data.</text>
</comment>
<organism evidence="1 2">
    <name type="scientific">Cryobacterium lactosi</name>
    <dbReference type="NCBI Taxonomy" id="1259202"/>
    <lineage>
        <taxon>Bacteria</taxon>
        <taxon>Bacillati</taxon>
        <taxon>Actinomycetota</taxon>
        <taxon>Actinomycetes</taxon>
        <taxon>Micrococcales</taxon>
        <taxon>Microbacteriaceae</taxon>
        <taxon>Cryobacterium</taxon>
    </lineage>
</organism>
<protein>
    <submittedName>
        <fullName evidence="1">Glycosyltransferase family 2 protein</fullName>
    </submittedName>
</protein>
<dbReference type="InterPro" id="IPR029044">
    <property type="entry name" value="Nucleotide-diphossugar_trans"/>
</dbReference>
<dbReference type="SUPFAM" id="SSF53448">
    <property type="entry name" value="Nucleotide-diphospho-sugar transferases"/>
    <property type="match status" value="1"/>
</dbReference>
<keyword evidence="1" id="KW-0808">Transferase</keyword>
<reference evidence="1 2" key="1">
    <citation type="submission" date="2019-03" db="EMBL/GenBank/DDBJ databases">
        <title>Genomics of glacier-inhabiting Cryobacterium strains.</title>
        <authorList>
            <person name="Liu Q."/>
            <person name="Xin Y.-H."/>
        </authorList>
    </citation>
    <scope>NUCLEOTIDE SEQUENCE [LARGE SCALE GENOMIC DNA]</scope>
    <source>
        <strain evidence="1 2">Sr59</strain>
    </source>
</reference>
<dbReference type="Gene3D" id="3.90.550.10">
    <property type="entry name" value="Spore Coat Polysaccharide Biosynthesis Protein SpsA, Chain A"/>
    <property type="match status" value="1"/>
</dbReference>
<sequence>MEGIRRRTRAEHCGARHSVTPLPPDLGVVVVAYGDPALLERNLVELGRQVPLRRVVIVDNFSGLAEREATTAVCEREGWTLLAPGLDLGFAAAVNAGVRLLRSRGCRLLLVLDPAVRIDEPALSALALDCASNPQRLVSPRILRPNGTVWFGGGTVDIRRGLTRNGGAADSAAPAGWLSGACLMIHAGLWDWLDGFDESYFLHWEDVDLSWRCVAAGGSLAVREDIWVVREECGQGPALRAPLQVYSACRNRLAFAARHLSRRHLIRWLLLSPVYAMTVLRSGTGRGAARSGAPLVAAAVRGTGAGAALAIRTLTIPLTGSGSYPPVTAAKSAVH</sequence>
<dbReference type="PANTHER" id="PTHR43179">
    <property type="entry name" value="RHAMNOSYLTRANSFERASE WBBL"/>
    <property type="match status" value="1"/>
</dbReference>
<accession>A0A4V3IWD6</accession>
<proteinExistence type="predicted"/>
<dbReference type="AlphaFoldDB" id="A0A4V3IWD6"/>